<evidence type="ECO:0000313" key="2">
    <source>
        <dbReference type="EMBL" id="KAK3233967.1"/>
    </source>
</evidence>
<gene>
    <name evidence="2" type="ORF">CYMTET_55762</name>
</gene>
<dbReference type="Proteomes" id="UP001190700">
    <property type="component" value="Unassembled WGS sequence"/>
</dbReference>
<dbReference type="EMBL" id="LGRX02035585">
    <property type="protein sequence ID" value="KAK3233967.1"/>
    <property type="molecule type" value="Genomic_DNA"/>
</dbReference>
<evidence type="ECO:0000313" key="3">
    <source>
        <dbReference type="Proteomes" id="UP001190700"/>
    </source>
</evidence>
<sequence>MFSSVSNTSAQHLIRQLAANDPPDYVQQVGDDLLHVPPELFDHAESIRKSGIYEANSQLLSECLPNIPEKWDRFVSGADSLKMRQLASGAVEEFFVSLFQQISRDSPVGVTLCAWDLFHGHLFVTTDGDLGLLFHAKEFPREFTFSRQNIYPIGHEKAGGELDPRIGTRDSILNMDYSLRNYIWTLRGRAIWLVKPLHAKFPQELLQIGGERFFTIDERCFGEDLGAVNFFSGQICTVPKRTPPESKLLVGEKELLSSLDVDELEDLSRVLSNPATFKARLAKLPQSLCTGDITLRIIQVKEEFEIDIENKVENMKKRNFEEAHSKEALKLCGGNLHRAERLLAVAFSRYRCEDEAQSSQSSWPLDTAHRVLYAIDPTGCDVILALQTLERATGSEATLHPKTDHPQLLSDAIEAACRQRRAEFSQECSARLDRLMDKFAPSHDALKPSSDLARSNTTTPLVEPFAESTQLAGPSALPTPATPCPPREQNAAEAAPPGPAPPRCCTVHSLLHRHAMQQPLLPGEQAVVRRLQQEGEGDAWVVLVGGEAASVMHRDRAGTRAGAYLGGHSSLQQIGRAYAALVPWVGRERIIVMVQLQETLDWLRAATASEAACEAMAGRISLLPALQHRLRATEEDCTQLIADGGADYDGSQVNPAQLLRVLLGEARHTGEKAVPQEGVGALTLIISSHGNAHEAHPASTREDGTLVPARHDEWYCHFPHPSPLEDDHLYNVVSYHGSPAPAPESVQWNQPRHRYRLYSTMLFQAYHRMLARSPARRLVLLYQFCLSGGAAKFMNLPSYRNFFSTQTWPMYVMVTSGDYEPALGAFLSLWLGQLTAALVSGRRLTLQELFTAVEKQYWEEEYPEVASSNRCNPWDDAMTDPKNPRTMGTIARFSGVDVRLQMSMDDVEISELINAKAAHAQARQLSCNAVAPQEKEPCSLPKVH</sequence>
<feature type="region of interest" description="Disordered" evidence="1">
    <location>
        <begin position="469"/>
        <end position="500"/>
    </location>
</feature>
<proteinExistence type="predicted"/>
<name>A0AAE0BDQ8_9CHLO</name>
<protein>
    <submittedName>
        <fullName evidence="2">Uncharacterized protein</fullName>
    </submittedName>
</protein>
<accession>A0AAE0BDQ8</accession>
<organism evidence="2 3">
    <name type="scientific">Cymbomonas tetramitiformis</name>
    <dbReference type="NCBI Taxonomy" id="36881"/>
    <lineage>
        <taxon>Eukaryota</taxon>
        <taxon>Viridiplantae</taxon>
        <taxon>Chlorophyta</taxon>
        <taxon>Pyramimonadophyceae</taxon>
        <taxon>Pyramimonadales</taxon>
        <taxon>Pyramimonadaceae</taxon>
        <taxon>Cymbomonas</taxon>
    </lineage>
</organism>
<evidence type="ECO:0000256" key="1">
    <source>
        <dbReference type="SAM" id="MobiDB-lite"/>
    </source>
</evidence>
<dbReference type="AlphaFoldDB" id="A0AAE0BDQ8"/>
<comment type="caution">
    <text evidence="2">The sequence shown here is derived from an EMBL/GenBank/DDBJ whole genome shotgun (WGS) entry which is preliminary data.</text>
</comment>
<keyword evidence="3" id="KW-1185">Reference proteome</keyword>
<reference evidence="2 3" key="1">
    <citation type="journal article" date="2015" name="Genome Biol. Evol.">
        <title>Comparative Genomics of a Bacterivorous Green Alga Reveals Evolutionary Causalities and Consequences of Phago-Mixotrophic Mode of Nutrition.</title>
        <authorList>
            <person name="Burns J.A."/>
            <person name="Paasch A."/>
            <person name="Narechania A."/>
            <person name="Kim E."/>
        </authorList>
    </citation>
    <scope>NUCLEOTIDE SEQUENCE [LARGE SCALE GENOMIC DNA]</scope>
    <source>
        <strain evidence="2 3">PLY_AMNH</strain>
    </source>
</reference>